<dbReference type="Proteomes" id="UP000008549">
    <property type="component" value="Unassembled WGS sequence"/>
</dbReference>
<dbReference type="AlphaFoldDB" id="A8WYH5"/>
<keyword evidence="1" id="KW-1133">Transmembrane helix</keyword>
<accession>A8WYH5</accession>
<dbReference type="RefSeq" id="XP_002637974.1">
    <property type="nucleotide sequence ID" value="XM_002637928.1"/>
</dbReference>
<evidence type="ECO:0000313" key="3">
    <source>
        <dbReference type="Proteomes" id="UP000008549"/>
    </source>
</evidence>
<gene>
    <name evidence="2 4" type="ORF">CBG04793</name>
    <name evidence="2" type="ORF">CBG_04793</name>
</gene>
<proteinExistence type="predicted"/>
<evidence type="ECO:0000256" key="1">
    <source>
        <dbReference type="SAM" id="Phobius"/>
    </source>
</evidence>
<reference evidence="2 3" key="2">
    <citation type="journal article" date="2011" name="PLoS Genet.">
        <title>Caenorhabditis briggsae recombinant inbred line genotypes reveal inter-strain incompatibility and the evolution of recombination.</title>
        <authorList>
            <person name="Ross J.A."/>
            <person name="Koboldt D.C."/>
            <person name="Staisch J.E."/>
            <person name="Chamberlin H.M."/>
            <person name="Gupta B.P."/>
            <person name="Miller R.D."/>
            <person name="Baird S.E."/>
            <person name="Haag E.S."/>
        </authorList>
    </citation>
    <scope>NUCLEOTIDE SEQUENCE [LARGE SCALE GENOMIC DNA]</scope>
    <source>
        <strain evidence="2 3">AF16</strain>
    </source>
</reference>
<organism evidence="2 3">
    <name type="scientific">Caenorhabditis briggsae</name>
    <dbReference type="NCBI Taxonomy" id="6238"/>
    <lineage>
        <taxon>Eukaryota</taxon>
        <taxon>Metazoa</taxon>
        <taxon>Ecdysozoa</taxon>
        <taxon>Nematoda</taxon>
        <taxon>Chromadorea</taxon>
        <taxon>Rhabditida</taxon>
        <taxon>Rhabditina</taxon>
        <taxon>Rhabditomorpha</taxon>
        <taxon>Rhabditoidea</taxon>
        <taxon>Rhabditidae</taxon>
        <taxon>Peloderinae</taxon>
        <taxon>Caenorhabditis</taxon>
    </lineage>
</organism>
<dbReference type="GeneID" id="8579971"/>
<dbReference type="KEGG" id="cbr:CBG_04793"/>
<protein>
    <submittedName>
        <fullName evidence="2">Protein CBG04793</fullName>
    </submittedName>
</protein>
<keyword evidence="1" id="KW-0812">Transmembrane</keyword>
<reference evidence="2 3" key="1">
    <citation type="journal article" date="2003" name="PLoS Biol.">
        <title>The genome sequence of Caenorhabditis briggsae: a platform for comparative genomics.</title>
        <authorList>
            <person name="Stein L.D."/>
            <person name="Bao Z."/>
            <person name="Blasiar D."/>
            <person name="Blumenthal T."/>
            <person name="Brent M.R."/>
            <person name="Chen N."/>
            <person name="Chinwalla A."/>
            <person name="Clarke L."/>
            <person name="Clee C."/>
            <person name="Coghlan A."/>
            <person name="Coulson A."/>
            <person name="D'Eustachio P."/>
            <person name="Fitch D.H."/>
            <person name="Fulton L.A."/>
            <person name="Fulton R.E."/>
            <person name="Griffiths-Jones S."/>
            <person name="Harris T.W."/>
            <person name="Hillier L.W."/>
            <person name="Kamath R."/>
            <person name="Kuwabara P.E."/>
            <person name="Mardis E.R."/>
            <person name="Marra M.A."/>
            <person name="Miner T.L."/>
            <person name="Minx P."/>
            <person name="Mullikin J.C."/>
            <person name="Plumb R.W."/>
            <person name="Rogers J."/>
            <person name="Schein J.E."/>
            <person name="Sohrmann M."/>
            <person name="Spieth J."/>
            <person name="Stajich J.E."/>
            <person name="Wei C."/>
            <person name="Willey D."/>
            <person name="Wilson R.K."/>
            <person name="Durbin R."/>
            <person name="Waterston R.H."/>
        </authorList>
    </citation>
    <scope>NUCLEOTIDE SEQUENCE [LARGE SCALE GENOMIC DNA]</scope>
    <source>
        <strain evidence="2 3">AF16</strain>
    </source>
</reference>
<dbReference type="CTD" id="8579971"/>
<feature type="transmembrane region" description="Helical" evidence="1">
    <location>
        <begin position="24"/>
        <end position="45"/>
    </location>
</feature>
<evidence type="ECO:0000313" key="2">
    <source>
        <dbReference type="EMBL" id="CAP25433.1"/>
    </source>
</evidence>
<name>A8WYH5_CAEBR</name>
<evidence type="ECO:0000313" key="4">
    <source>
        <dbReference type="WormBase" id="CBG04793"/>
    </source>
</evidence>
<keyword evidence="3" id="KW-1185">Reference proteome</keyword>
<dbReference type="WormBase" id="CBG04793">
    <property type="protein sequence ID" value="CBP06824"/>
    <property type="gene ID" value="WBGene00027402"/>
</dbReference>
<keyword evidence="1" id="KW-0472">Membrane</keyword>
<sequence>MASSEEEGCRINFPRSKRSTTTNAIYTAVLVALTLAYSTVAWIGLSMDANANEGLF</sequence>
<dbReference type="EMBL" id="HE601135">
    <property type="protein sequence ID" value="CAP25433.1"/>
    <property type="molecule type" value="Genomic_DNA"/>
</dbReference>
<dbReference type="InParanoid" id="A8WYH5"/>
<dbReference type="HOGENOM" id="CLU_3016162_0_0_1"/>